<keyword evidence="4 7" id="KW-0812">Transmembrane</keyword>
<comment type="similarity">
    <text evidence="2">Belongs to the peptidase A24 family.</text>
</comment>
<evidence type="ECO:0000256" key="3">
    <source>
        <dbReference type="ARBA" id="ARBA00022475"/>
    </source>
</evidence>
<feature type="transmembrane region" description="Helical" evidence="7">
    <location>
        <begin position="71"/>
        <end position="91"/>
    </location>
</feature>
<feature type="transmembrane region" description="Helical" evidence="7">
    <location>
        <begin position="166"/>
        <end position="186"/>
    </location>
</feature>
<dbReference type="InterPro" id="IPR050882">
    <property type="entry name" value="Prepilin_peptidase/N-MTase"/>
</dbReference>
<evidence type="ECO:0000259" key="9">
    <source>
        <dbReference type="Pfam" id="PF06750"/>
    </source>
</evidence>
<organism evidence="10 11">
    <name type="scientific">candidate division WWE3 bacterium CG_4_10_14_0_2_um_filter_41_14</name>
    <dbReference type="NCBI Taxonomy" id="1975072"/>
    <lineage>
        <taxon>Bacteria</taxon>
        <taxon>Katanobacteria</taxon>
    </lineage>
</organism>
<dbReference type="EMBL" id="PFNL01000182">
    <property type="protein sequence ID" value="PIZ44349.1"/>
    <property type="molecule type" value="Genomic_DNA"/>
</dbReference>
<sequence length="272" mass="30544">MFYVYALVFMFGASLGSFVNVLIDRVPAGRSIWIDRSACDFCHHELRWYELIPFISYVLQRGKCRSCGHSLSITYAVMEFLTACLVTLFVLSTPLPYEQIVLLQLVFILILLAIAIVDLKSYLIPQQFIYALIVIFCLWYVGEGLMQFAHNGFQFTWFVTWISEMLHHVVTATLASGFFYALVVITKGKGMGGGDVQLAFVMGLYLTGMQTLIAVYSAFVIGALFGLLLIVSGKRKFGQVIPFGPFLALGSYLALIYGSQLLQFYLTVITFQ</sequence>
<feature type="transmembrane region" description="Helical" evidence="7">
    <location>
        <begin position="243"/>
        <end position="266"/>
    </location>
</feature>
<evidence type="ECO:0000259" key="8">
    <source>
        <dbReference type="Pfam" id="PF01478"/>
    </source>
</evidence>
<dbReference type="Pfam" id="PF06750">
    <property type="entry name" value="A24_N_bact"/>
    <property type="match status" value="1"/>
</dbReference>
<evidence type="ECO:0000256" key="1">
    <source>
        <dbReference type="ARBA" id="ARBA00004651"/>
    </source>
</evidence>
<evidence type="ECO:0000256" key="7">
    <source>
        <dbReference type="SAM" id="Phobius"/>
    </source>
</evidence>
<dbReference type="Gene3D" id="1.20.120.1220">
    <property type="match status" value="1"/>
</dbReference>
<name>A0A2M7TF07_UNCKA</name>
<gene>
    <name evidence="10" type="ORF">COY32_06575</name>
</gene>
<keyword evidence="6 7" id="KW-0472">Membrane</keyword>
<keyword evidence="5 7" id="KW-1133">Transmembrane helix</keyword>
<protein>
    <recommendedName>
        <fullName evidence="12">Prepilin peptidase</fullName>
    </recommendedName>
</protein>
<feature type="transmembrane region" description="Helical" evidence="7">
    <location>
        <begin position="128"/>
        <end position="146"/>
    </location>
</feature>
<dbReference type="GO" id="GO:0006465">
    <property type="term" value="P:signal peptide processing"/>
    <property type="evidence" value="ECO:0007669"/>
    <property type="project" value="TreeGrafter"/>
</dbReference>
<keyword evidence="3" id="KW-1003">Cell membrane</keyword>
<evidence type="ECO:0000313" key="10">
    <source>
        <dbReference type="EMBL" id="PIZ44349.1"/>
    </source>
</evidence>
<feature type="transmembrane region" description="Helical" evidence="7">
    <location>
        <begin position="6"/>
        <end position="23"/>
    </location>
</feature>
<evidence type="ECO:0000313" key="11">
    <source>
        <dbReference type="Proteomes" id="UP000228920"/>
    </source>
</evidence>
<comment type="subcellular location">
    <subcellularLocation>
        <location evidence="1">Cell membrane</location>
        <topology evidence="1">Multi-pass membrane protein</topology>
    </subcellularLocation>
</comment>
<dbReference type="GO" id="GO:0004190">
    <property type="term" value="F:aspartic-type endopeptidase activity"/>
    <property type="evidence" value="ECO:0007669"/>
    <property type="project" value="InterPro"/>
</dbReference>
<reference evidence="11" key="1">
    <citation type="submission" date="2017-09" db="EMBL/GenBank/DDBJ databases">
        <title>Depth-based differentiation of microbial function through sediment-hosted aquifers and enrichment of novel symbionts in the deep terrestrial subsurface.</title>
        <authorList>
            <person name="Probst A.J."/>
            <person name="Ladd B."/>
            <person name="Jarett J.K."/>
            <person name="Geller-Mcgrath D.E."/>
            <person name="Sieber C.M.K."/>
            <person name="Emerson J.B."/>
            <person name="Anantharaman K."/>
            <person name="Thomas B.C."/>
            <person name="Malmstrom R."/>
            <person name="Stieglmeier M."/>
            <person name="Klingl A."/>
            <person name="Woyke T."/>
            <person name="Ryan C.M."/>
            <person name="Banfield J.F."/>
        </authorList>
    </citation>
    <scope>NUCLEOTIDE SEQUENCE [LARGE SCALE GENOMIC DNA]</scope>
</reference>
<evidence type="ECO:0000256" key="4">
    <source>
        <dbReference type="ARBA" id="ARBA00022692"/>
    </source>
</evidence>
<dbReference type="Proteomes" id="UP000228920">
    <property type="component" value="Unassembled WGS sequence"/>
</dbReference>
<dbReference type="PANTHER" id="PTHR30487:SF0">
    <property type="entry name" value="PREPILIN LEADER PEPTIDASE_N-METHYLTRANSFERASE-RELATED"/>
    <property type="match status" value="1"/>
</dbReference>
<accession>A0A2M7TF07</accession>
<feature type="transmembrane region" description="Helical" evidence="7">
    <location>
        <begin position="97"/>
        <end position="116"/>
    </location>
</feature>
<dbReference type="InterPro" id="IPR000045">
    <property type="entry name" value="Prepilin_IV_endopep_pep"/>
</dbReference>
<evidence type="ECO:0000256" key="5">
    <source>
        <dbReference type="ARBA" id="ARBA00022989"/>
    </source>
</evidence>
<comment type="caution">
    <text evidence="10">The sequence shown here is derived from an EMBL/GenBank/DDBJ whole genome shotgun (WGS) entry which is preliminary data.</text>
</comment>
<feature type="domain" description="Prepilin type IV endopeptidase peptidase" evidence="8">
    <location>
        <begin position="105"/>
        <end position="227"/>
    </location>
</feature>
<evidence type="ECO:0008006" key="12">
    <source>
        <dbReference type="Google" id="ProtNLM"/>
    </source>
</evidence>
<dbReference type="PANTHER" id="PTHR30487">
    <property type="entry name" value="TYPE 4 PREPILIN-LIKE PROTEINS LEADER PEPTIDE-PROCESSING ENZYME"/>
    <property type="match status" value="1"/>
</dbReference>
<dbReference type="InterPro" id="IPR010627">
    <property type="entry name" value="Prepilin_pept_A24_N"/>
</dbReference>
<evidence type="ECO:0000256" key="6">
    <source>
        <dbReference type="ARBA" id="ARBA00023136"/>
    </source>
</evidence>
<proteinExistence type="inferred from homology"/>
<dbReference type="AlphaFoldDB" id="A0A2M7TF07"/>
<feature type="transmembrane region" description="Helical" evidence="7">
    <location>
        <begin position="198"/>
        <end position="231"/>
    </location>
</feature>
<dbReference type="Pfam" id="PF01478">
    <property type="entry name" value="Peptidase_A24"/>
    <property type="match status" value="1"/>
</dbReference>
<feature type="domain" description="Prepilin peptidase A24 N-terminal" evidence="9">
    <location>
        <begin position="11"/>
        <end position="91"/>
    </location>
</feature>
<dbReference type="GO" id="GO:0005886">
    <property type="term" value="C:plasma membrane"/>
    <property type="evidence" value="ECO:0007669"/>
    <property type="project" value="UniProtKB-SubCell"/>
</dbReference>
<evidence type="ECO:0000256" key="2">
    <source>
        <dbReference type="ARBA" id="ARBA00005801"/>
    </source>
</evidence>